<name>A0A919U826_9ACTN</name>
<keyword evidence="3" id="KW-1185">Reference proteome</keyword>
<dbReference type="EMBL" id="BONQ01000062">
    <property type="protein sequence ID" value="GIG46119.1"/>
    <property type="molecule type" value="Genomic_DNA"/>
</dbReference>
<comment type="caution">
    <text evidence="2">The sequence shown here is derived from an EMBL/GenBank/DDBJ whole genome shotgun (WGS) entry which is preliminary data.</text>
</comment>
<dbReference type="PROSITE" id="PS50943">
    <property type="entry name" value="HTH_CROC1"/>
    <property type="match status" value="1"/>
</dbReference>
<feature type="domain" description="HTH cro/C1-type" evidence="1">
    <location>
        <begin position="1"/>
        <end position="55"/>
    </location>
</feature>
<dbReference type="GO" id="GO:0003677">
    <property type="term" value="F:DNA binding"/>
    <property type="evidence" value="ECO:0007669"/>
    <property type="project" value="InterPro"/>
</dbReference>
<dbReference type="AlphaFoldDB" id="A0A919U826"/>
<proteinExistence type="predicted"/>
<reference evidence="2" key="1">
    <citation type="submission" date="2021-01" db="EMBL/GenBank/DDBJ databases">
        <title>Whole genome shotgun sequence of Dactylosporangium siamense NBRC 106093.</title>
        <authorList>
            <person name="Komaki H."/>
            <person name="Tamura T."/>
        </authorList>
    </citation>
    <scope>NUCLEOTIDE SEQUENCE</scope>
    <source>
        <strain evidence="2">NBRC 106093</strain>
    </source>
</reference>
<dbReference type="Pfam" id="PF13560">
    <property type="entry name" value="HTH_31"/>
    <property type="match status" value="1"/>
</dbReference>
<evidence type="ECO:0000313" key="3">
    <source>
        <dbReference type="Proteomes" id="UP000660611"/>
    </source>
</evidence>
<dbReference type="Proteomes" id="UP000660611">
    <property type="component" value="Unassembled WGS sequence"/>
</dbReference>
<evidence type="ECO:0000313" key="2">
    <source>
        <dbReference type="EMBL" id="GIG46119.1"/>
    </source>
</evidence>
<dbReference type="InterPro" id="IPR001387">
    <property type="entry name" value="Cro/C1-type_HTH"/>
</dbReference>
<accession>A0A919U826</accession>
<dbReference type="Gene3D" id="1.10.260.40">
    <property type="entry name" value="lambda repressor-like DNA-binding domains"/>
    <property type="match status" value="1"/>
</dbReference>
<protein>
    <submittedName>
        <fullName evidence="2">Transcriptional regulator</fullName>
    </submittedName>
</protein>
<dbReference type="SUPFAM" id="SSF47413">
    <property type="entry name" value="lambda repressor-like DNA-binding domains"/>
    <property type="match status" value="1"/>
</dbReference>
<dbReference type="SMART" id="SM00530">
    <property type="entry name" value="HTH_XRE"/>
    <property type="match status" value="1"/>
</dbReference>
<organism evidence="2 3">
    <name type="scientific">Dactylosporangium siamense</name>
    <dbReference type="NCBI Taxonomy" id="685454"/>
    <lineage>
        <taxon>Bacteria</taxon>
        <taxon>Bacillati</taxon>
        <taxon>Actinomycetota</taxon>
        <taxon>Actinomycetes</taxon>
        <taxon>Micromonosporales</taxon>
        <taxon>Micromonosporaceae</taxon>
        <taxon>Dactylosporangium</taxon>
    </lineage>
</organism>
<dbReference type="InterPro" id="IPR010982">
    <property type="entry name" value="Lambda_DNA-bd_dom_sf"/>
</dbReference>
<dbReference type="Pfam" id="PF19054">
    <property type="entry name" value="DUF5753"/>
    <property type="match status" value="1"/>
</dbReference>
<gene>
    <name evidence="2" type="ORF">Dsi01nite_041600</name>
</gene>
<dbReference type="InterPro" id="IPR043917">
    <property type="entry name" value="DUF5753"/>
</dbReference>
<sequence>MRRLRRERELTQDLVAAEMEWSLSKLIRIENGTVAISVSDLRSLLAYYRLHDTQLVDDLLELARAAKRRMWWDEYRAALPGSLLTYVGFEAEAVFVGGFEPMQFPELMQTRRYATATTAEQKAGDHEQRVEFRLRRQSELFERETPSRFQALIDESVLRRLPMHDDDSVLVDQIEHAIEFAQRPYTDVRIVPFNAGHHVGWEGAFTVLEFGADDGILHKGGQLLEEPELITAYTEGLRALAGMALPHEASIDLMRQVAAELKRG</sequence>
<evidence type="ECO:0000259" key="1">
    <source>
        <dbReference type="PROSITE" id="PS50943"/>
    </source>
</evidence>